<dbReference type="EMBL" id="KV454430">
    <property type="protein sequence ID" value="ODQ80090.1"/>
    <property type="molecule type" value="Genomic_DNA"/>
</dbReference>
<feature type="domain" description="PRELI/MSF1" evidence="1">
    <location>
        <begin position="1"/>
        <end position="174"/>
    </location>
</feature>
<dbReference type="GO" id="GO:0005758">
    <property type="term" value="C:mitochondrial intermembrane space"/>
    <property type="evidence" value="ECO:0007669"/>
    <property type="project" value="InterPro"/>
</dbReference>
<protein>
    <recommendedName>
        <fullName evidence="1">PRELI/MSF1 domain-containing protein</fullName>
    </recommendedName>
</protein>
<dbReference type="InterPro" id="IPR037365">
    <property type="entry name" value="Slowmo/Ups"/>
</dbReference>
<proteinExistence type="predicted"/>
<accession>A0A1E3QR15</accession>
<gene>
    <name evidence="2" type="ORF">BABINDRAFT_161083</name>
</gene>
<dbReference type="RefSeq" id="XP_018985418.1">
    <property type="nucleotide sequence ID" value="XM_019128643.1"/>
</dbReference>
<name>A0A1E3QR15_9ASCO</name>
<evidence type="ECO:0000313" key="3">
    <source>
        <dbReference type="Proteomes" id="UP000094336"/>
    </source>
</evidence>
<organism evidence="2 3">
    <name type="scientific">Babjeviella inositovora NRRL Y-12698</name>
    <dbReference type="NCBI Taxonomy" id="984486"/>
    <lineage>
        <taxon>Eukaryota</taxon>
        <taxon>Fungi</taxon>
        <taxon>Dikarya</taxon>
        <taxon>Ascomycota</taxon>
        <taxon>Saccharomycotina</taxon>
        <taxon>Pichiomycetes</taxon>
        <taxon>Serinales incertae sedis</taxon>
        <taxon>Babjeviella</taxon>
    </lineage>
</organism>
<dbReference type="PANTHER" id="PTHR11158">
    <property type="entry name" value="MSF1/PX19 RELATED"/>
    <property type="match status" value="1"/>
</dbReference>
<keyword evidence="3" id="KW-1185">Reference proteome</keyword>
<evidence type="ECO:0000259" key="1">
    <source>
        <dbReference type="PROSITE" id="PS50904"/>
    </source>
</evidence>
<evidence type="ECO:0000313" key="2">
    <source>
        <dbReference type="EMBL" id="ODQ80090.1"/>
    </source>
</evidence>
<sequence length="272" mass="31061">MKLYSSEHHFDYPWTTITAANWQKYPNEMSSHVIGVDVLRREVYPETKILRTERLITCKQPVPKWLSMLTGGDNISYVREVSEVDLVNRTLTLRSNNMTMNHLLSVYEVVVYRPDPEDPNRTIFKQEAEITAYASFRRLCDKIEDFSVERFGQNALKGKIGFEGVLHYLDSEWIENRYLKHVRKELNVVTQEATEIVSDVTKKTSVILSEVNELTSEVISEVAGKTSGAIQEVSEKTSSVLSEVTDITSKTNSVLYQVTRLVKGGIFRGSND</sequence>
<dbReference type="Pfam" id="PF04707">
    <property type="entry name" value="PRELI"/>
    <property type="match status" value="1"/>
</dbReference>
<dbReference type="OrthoDB" id="407630at2759"/>
<dbReference type="GeneID" id="30146496"/>
<dbReference type="InterPro" id="IPR006797">
    <property type="entry name" value="PRELI/MSF1_dom"/>
</dbReference>
<dbReference type="STRING" id="984486.A0A1E3QR15"/>
<dbReference type="PROSITE" id="PS50904">
    <property type="entry name" value="PRELI_MSF1"/>
    <property type="match status" value="1"/>
</dbReference>
<dbReference type="Proteomes" id="UP000094336">
    <property type="component" value="Unassembled WGS sequence"/>
</dbReference>
<dbReference type="AlphaFoldDB" id="A0A1E3QR15"/>
<reference evidence="3" key="1">
    <citation type="submission" date="2016-05" db="EMBL/GenBank/DDBJ databases">
        <title>Comparative genomics of biotechnologically important yeasts.</title>
        <authorList>
            <consortium name="DOE Joint Genome Institute"/>
            <person name="Riley R."/>
            <person name="Haridas S."/>
            <person name="Wolfe K.H."/>
            <person name="Lopes M.R."/>
            <person name="Hittinger C.T."/>
            <person name="Goker M."/>
            <person name="Salamov A."/>
            <person name="Wisecaver J."/>
            <person name="Long T.M."/>
            <person name="Aerts A.L."/>
            <person name="Barry K."/>
            <person name="Choi C."/>
            <person name="Clum A."/>
            <person name="Coughlan A.Y."/>
            <person name="Deshpande S."/>
            <person name="Douglass A.P."/>
            <person name="Hanson S.J."/>
            <person name="Klenk H.-P."/>
            <person name="Labutti K."/>
            <person name="Lapidus A."/>
            <person name="Lindquist E."/>
            <person name="Lipzen A."/>
            <person name="Meier-Kolthoff J.P."/>
            <person name="Ohm R.A."/>
            <person name="Otillar R.P."/>
            <person name="Pangilinan J."/>
            <person name="Peng Y."/>
            <person name="Rokas A."/>
            <person name="Rosa C.A."/>
            <person name="Scheuner C."/>
            <person name="Sibirny A.A."/>
            <person name="Slot J.C."/>
            <person name="Stielow J.B."/>
            <person name="Sun H."/>
            <person name="Kurtzman C.P."/>
            <person name="Blackwell M."/>
            <person name="Grigoriev I.V."/>
            <person name="Jeffries T.W."/>
        </authorList>
    </citation>
    <scope>NUCLEOTIDE SEQUENCE [LARGE SCALE GENOMIC DNA]</scope>
    <source>
        <strain evidence="3">NRRL Y-12698</strain>
    </source>
</reference>